<dbReference type="GO" id="GO:0005634">
    <property type="term" value="C:nucleus"/>
    <property type="evidence" value="ECO:0007669"/>
    <property type="project" value="UniProtKB-SubCell"/>
</dbReference>
<evidence type="ECO:0000256" key="2">
    <source>
        <dbReference type="ARBA" id="ARBA00023242"/>
    </source>
</evidence>
<dbReference type="GO" id="GO:0008270">
    <property type="term" value="F:zinc ion binding"/>
    <property type="evidence" value="ECO:0007669"/>
    <property type="project" value="InterPro"/>
</dbReference>
<feature type="region of interest" description="Disordered" evidence="3">
    <location>
        <begin position="236"/>
        <end position="279"/>
    </location>
</feature>
<name>A0A8H3A5H5_9AGAM</name>
<evidence type="ECO:0000256" key="1">
    <source>
        <dbReference type="ARBA" id="ARBA00004123"/>
    </source>
</evidence>
<dbReference type="Pfam" id="PF00172">
    <property type="entry name" value="Zn_clus"/>
    <property type="match status" value="1"/>
</dbReference>
<dbReference type="Gene3D" id="4.10.240.10">
    <property type="entry name" value="Zn(2)-C6 fungal-type DNA-binding domain"/>
    <property type="match status" value="1"/>
</dbReference>
<dbReference type="AlphaFoldDB" id="A0A8H3A5H5"/>
<evidence type="ECO:0000313" key="6">
    <source>
        <dbReference type="Proteomes" id="UP000663840"/>
    </source>
</evidence>
<evidence type="ECO:0000259" key="4">
    <source>
        <dbReference type="PROSITE" id="PS50048"/>
    </source>
</evidence>
<feature type="compositionally biased region" description="Low complexity" evidence="3">
    <location>
        <begin position="249"/>
        <end position="263"/>
    </location>
</feature>
<comment type="subcellular location">
    <subcellularLocation>
        <location evidence="1">Nucleus</location>
    </subcellularLocation>
</comment>
<feature type="domain" description="Zn(2)-C6 fungal-type" evidence="4">
    <location>
        <begin position="8"/>
        <end position="36"/>
    </location>
</feature>
<dbReference type="PANTHER" id="PTHR37534:SF46">
    <property type="entry name" value="ZN(II)2CYS6 TRANSCRIPTION FACTOR (EUROFUNG)"/>
    <property type="match status" value="1"/>
</dbReference>
<sequence>MTSRAYSGCWTCINSRKTCDETRPKCQRCAKNGLECGGYDDTGHGNTRSTKRRPRLHTSLAPEVAPSTSLLPLATSHTPYETQLHDLPNISVSTPRGSNAILNCDFETTVGALPSGLPDVPELHSPLTSRLKSTARLDTNRLTLTPYLSQPSMRSPNTIEIIELTAPPEIPEVPWTQSIVSPTAPGDQLADQASTSASYKSQSLAIIRAPAGLTSGQASLFEALFSLAQPNSIAPPAFEPLPNSTQYLSSSPSSSSQSPWTSPDVEDDASDTSEDDDQDNARQIWCSSPVMDSSIPTNSLPYVLQSYANWLNYTMFEPLNLVYPTKECVVWKFGSSQESRTKIILIANAMSMLRRTRNPRGVSLVSMLASQVYETICIFKSKSRITPASEKQYAQAALDHIVEIIGVQLYSSPLSSVIRLLEDTAPVFRAACPDPPTQLVNLPDLLLGPWVHLRYFAVTDVTLSITTGRPMFFRYDIEFSLELCERMVQRKVNFGLTWMHGMPDQLVVLFAWMNSLREEAQIGTPIRTEVITRIEQDIKRLKIVPSKAADPMLKVGRFVVQECWRQAAYIYLYMALCGAHAQDTRVKKQTKAFMRLVNGTAPGRNPDAFLVIPAVVAGVAATKLSDRETLRARLSALPECRPGTCRHDNLRILEDLWIRTADEGRPPVWEDLRVSCLRIVGM</sequence>
<evidence type="ECO:0000313" key="5">
    <source>
        <dbReference type="EMBL" id="CAE6382769.1"/>
    </source>
</evidence>
<dbReference type="PROSITE" id="PS50048">
    <property type="entry name" value="ZN2_CY6_FUNGAL_2"/>
    <property type="match status" value="1"/>
</dbReference>
<dbReference type="InterPro" id="IPR021858">
    <property type="entry name" value="Fun_TF"/>
</dbReference>
<comment type="caution">
    <text evidence="5">The sequence shown here is derived from an EMBL/GenBank/DDBJ whole genome shotgun (WGS) entry which is preliminary data.</text>
</comment>
<dbReference type="InterPro" id="IPR001138">
    <property type="entry name" value="Zn2Cys6_DnaBD"/>
</dbReference>
<protein>
    <recommendedName>
        <fullName evidence="4">Zn(2)-C6 fungal-type domain-containing protein</fullName>
    </recommendedName>
</protein>
<reference evidence="5" key="1">
    <citation type="submission" date="2021-01" db="EMBL/GenBank/DDBJ databases">
        <authorList>
            <person name="Kaushik A."/>
        </authorList>
    </citation>
    <scope>NUCLEOTIDE SEQUENCE</scope>
    <source>
        <strain evidence="5">AG1-1A</strain>
    </source>
</reference>
<dbReference type="InterPro" id="IPR036864">
    <property type="entry name" value="Zn2-C6_fun-type_DNA-bd_sf"/>
</dbReference>
<accession>A0A8H3A5H5</accession>
<gene>
    <name evidence="5" type="ORF">RDB_LOCUS26038</name>
</gene>
<keyword evidence="2" id="KW-0539">Nucleus</keyword>
<dbReference type="SMART" id="SM00066">
    <property type="entry name" value="GAL4"/>
    <property type="match status" value="1"/>
</dbReference>
<evidence type="ECO:0000256" key="3">
    <source>
        <dbReference type="SAM" id="MobiDB-lite"/>
    </source>
</evidence>
<dbReference type="Pfam" id="PF11951">
    <property type="entry name" value="Fungal_trans_2"/>
    <property type="match status" value="1"/>
</dbReference>
<dbReference type="GO" id="GO:0000981">
    <property type="term" value="F:DNA-binding transcription factor activity, RNA polymerase II-specific"/>
    <property type="evidence" value="ECO:0007669"/>
    <property type="project" value="InterPro"/>
</dbReference>
<feature type="compositionally biased region" description="Acidic residues" evidence="3">
    <location>
        <begin position="264"/>
        <end position="278"/>
    </location>
</feature>
<dbReference type="Proteomes" id="UP000663840">
    <property type="component" value="Unassembled WGS sequence"/>
</dbReference>
<dbReference type="EMBL" id="CAJMWR010000512">
    <property type="protein sequence ID" value="CAE6382769.1"/>
    <property type="molecule type" value="Genomic_DNA"/>
</dbReference>
<organism evidence="5 6">
    <name type="scientific">Rhizoctonia solani</name>
    <dbReference type="NCBI Taxonomy" id="456999"/>
    <lineage>
        <taxon>Eukaryota</taxon>
        <taxon>Fungi</taxon>
        <taxon>Dikarya</taxon>
        <taxon>Basidiomycota</taxon>
        <taxon>Agaricomycotina</taxon>
        <taxon>Agaricomycetes</taxon>
        <taxon>Cantharellales</taxon>
        <taxon>Ceratobasidiaceae</taxon>
        <taxon>Rhizoctonia</taxon>
    </lineage>
</organism>
<proteinExistence type="predicted"/>
<dbReference type="PANTHER" id="PTHR37534">
    <property type="entry name" value="TRANSCRIPTIONAL ACTIVATOR PROTEIN UGA3"/>
    <property type="match status" value="1"/>
</dbReference>
<dbReference type="CDD" id="cd00067">
    <property type="entry name" value="GAL4"/>
    <property type="match status" value="1"/>
</dbReference>
<dbReference type="SUPFAM" id="SSF57701">
    <property type="entry name" value="Zn2/Cys6 DNA-binding domain"/>
    <property type="match status" value="1"/>
</dbReference>